<keyword evidence="1" id="KW-0540">Nuclease</keyword>
<dbReference type="Pfam" id="PF17846">
    <property type="entry name" value="XRN_M"/>
    <property type="match status" value="1"/>
</dbReference>
<dbReference type="InterPro" id="IPR041412">
    <property type="entry name" value="Xrn1_helical"/>
</dbReference>
<organism evidence="6 7">
    <name type="scientific">Cotonvirus japonicus</name>
    <dbReference type="NCBI Taxonomy" id="2811091"/>
    <lineage>
        <taxon>Viruses</taxon>
        <taxon>Varidnaviria</taxon>
        <taxon>Bamfordvirae</taxon>
        <taxon>Nucleocytoviricota</taxon>
        <taxon>Megaviricetes</taxon>
        <taxon>Imitervirales</taxon>
        <taxon>Mimiviridae</taxon>
        <taxon>Megamimivirinae</taxon>
        <taxon>Cotonvirus</taxon>
        <taxon>Cotonvirus japonicum</taxon>
    </lineage>
</organism>
<evidence type="ECO:0000313" key="6">
    <source>
        <dbReference type="EMBL" id="BCS83328.1"/>
    </source>
</evidence>
<dbReference type="RefSeq" id="YP_010841936.1">
    <property type="nucleotide sequence ID" value="NC_079139.1"/>
</dbReference>
<keyword evidence="3 6" id="KW-0269">Exonuclease</keyword>
<dbReference type="Gene3D" id="3.40.50.12390">
    <property type="match status" value="1"/>
</dbReference>
<proteinExistence type="predicted"/>
<dbReference type="Proteomes" id="UP001321479">
    <property type="component" value="Segment"/>
</dbReference>
<evidence type="ECO:0000313" key="7">
    <source>
        <dbReference type="Proteomes" id="UP001321479"/>
    </source>
</evidence>
<keyword evidence="2" id="KW-0378">Hydrolase</keyword>
<dbReference type="InterPro" id="IPR027073">
    <property type="entry name" value="5_3_exoribonuclease"/>
</dbReference>
<feature type="domain" description="Xrn1 helical" evidence="5">
    <location>
        <begin position="331"/>
        <end position="705"/>
    </location>
</feature>
<evidence type="ECO:0000259" key="5">
    <source>
        <dbReference type="Pfam" id="PF17846"/>
    </source>
</evidence>
<dbReference type="GO" id="GO:0004527">
    <property type="term" value="F:exonuclease activity"/>
    <property type="evidence" value="ECO:0007669"/>
    <property type="project" value="UniProtKB-KW"/>
</dbReference>
<evidence type="ECO:0000256" key="2">
    <source>
        <dbReference type="ARBA" id="ARBA00022801"/>
    </source>
</evidence>
<feature type="domain" description="Xrn1 N-terminal" evidence="4">
    <location>
        <begin position="117"/>
        <end position="291"/>
    </location>
</feature>
<sequence>MGVLEFFGTLVRNEITSSSIIADFSNKMAINHLLLDFNSIIHVSSQKIISDVNNFMQEVLKNLYQERPINTTILNDLFVKYKMQKIQSKITKQTDVNDVIKMFHAHFDAKYMDRLIITLVINTLLSIIRTYCKNDNLETLMIAIDGVPSKGKMVEQKQRRYMGAITEEYEKMIMIDYEDYLQDLDNYVYLATSQNIKWSRNKITPGTAFMNKLVNYLNSDNIQSLLKTNRTNMEIIISDMYEVGEGEKKIVNYVNKYLTNTKDSIMIYSPDADLILLCMLLPVEHLYMLRYNQQTSPKNNRNTYDLINIKSLKNNISFYINNHPDYSQENFDVDNINYDIVCISTLFGNDFVPKIETINVKKGFQSIMDAYLQTLLEFKNRKTYLVKSTKNGYQLSLSFLKTVIENLLPEENDFIKHNHLYNQYITLGQIKNVFNYVEINSENIVSIYSDFMREYGNLKNTIKNNGNFSYYENDDRFMSSLKKSLNIIIDDQPVNTSYLNNKEMIKTLKNYYQKYRDFPRVNINLNMWSHSINDYRHKKIIKEKNYNDYQIEVYKFRTMLDEYYIKLNAQPIDLSATKIEKFYKDYFNITLLKKNGNLTSEANEIMHDYLEGLLWVFDYYFNDMTYINTWYYRHEKAPLLNHLSMFLENIDHKYFKELLSGLDQYHVKIKNFFNPVEQLIYVSPMTPDIIKLLPSNYRSYLTSENLDLFLRTYFVDIDEIVERLWDQKISSDVDCHSIPYFNKCLVKTIEKPTSNIDEQFIKAIRKVKPTETSKKRSKSVDPEF</sequence>
<keyword evidence="7" id="KW-1185">Reference proteome</keyword>
<protein>
    <submittedName>
        <fullName evidence="6">5'-3' exonuclease 20</fullName>
    </submittedName>
</protein>
<evidence type="ECO:0000256" key="1">
    <source>
        <dbReference type="ARBA" id="ARBA00022722"/>
    </source>
</evidence>
<dbReference type="Pfam" id="PF03159">
    <property type="entry name" value="XRN_N"/>
    <property type="match status" value="1"/>
</dbReference>
<evidence type="ECO:0000259" key="4">
    <source>
        <dbReference type="Pfam" id="PF03159"/>
    </source>
</evidence>
<dbReference type="EMBL" id="AP024483">
    <property type="protein sequence ID" value="BCS83328.1"/>
    <property type="molecule type" value="Genomic_DNA"/>
</dbReference>
<dbReference type="PANTHER" id="PTHR12341:SF29">
    <property type="entry name" value="EXONUCLEASE XRNC, PUTATIVE-RELATED"/>
    <property type="match status" value="1"/>
</dbReference>
<name>A0ABM7NT27_9VIRU</name>
<evidence type="ECO:0000256" key="3">
    <source>
        <dbReference type="ARBA" id="ARBA00022839"/>
    </source>
</evidence>
<dbReference type="PANTHER" id="PTHR12341">
    <property type="entry name" value="5'-&gt;3' EXORIBONUCLEASE"/>
    <property type="match status" value="1"/>
</dbReference>
<reference evidence="6 7" key="1">
    <citation type="submission" date="2021-02" db="EMBL/GenBank/DDBJ databases">
        <title>Cotonvirus japonicus, which uses Golgi apparatus of host cells for its virion factory, phylogenetically links tailed tupanvirus and icosahedral mimivirus.</title>
        <authorList>
            <person name="Takahashi H."/>
            <person name="Fukaya S."/>
            <person name="Song C."/>
            <person name="Murata K."/>
            <person name="Takemura M."/>
        </authorList>
    </citation>
    <scope>NUCLEOTIDE SEQUENCE [LARGE SCALE GENOMIC DNA]</scope>
</reference>
<dbReference type="InterPro" id="IPR004859">
    <property type="entry name" value="Xrn1_N"/>
</dbReference>
<accession>A0ABM7NT27</accession>
<dbReference type="GeneID" id="80558533"/>